<dbReference type="Pfam" id="PF03813">
    <property type="entry name" value="Nrap"/>
    <property type="match status" value="1"/>
</dbReference>
<proteinExistence type="inferred from homology"/>
<evidence type="ECO:0000256" key="1">
    <source>
        <dbReference type="ARBA" id="ARBA00004286"/>
    </source>
</evidence>
<evidence type="ECO:0000259" key="16">
    <source>
        <dbReference type="Pfam" id="PF17407"/>
    </source>
</evidence>
<comment type="similarity">
    <text evidence="3 10">Belongs to the NRAP family.</text>
</comment>
<name>A0A5E4R4L3_9NEOP</name>
<accession>A0A5E4R4L3</accession>
<dbReference type="InterPro" id="IPR035371">
    <property type="entry name" value="Nrap_D6"/>
</dbReference>
<dbReference type="Pfam" id="PF17407">
    <property type="entry name" value="Nrap_D6"/>
    <property type="match status" value="1"/>
</dbReference>
<evidence type="ECO:0000259" key="14">
    <source>
        <dbReference type="Pfam" id="PF17405"/>
    </source>
</evidence>
<evidence type="ECO:0000256" key="9">
    <source>
        <dbReference type="ARBA" id="ARBA00035020"/>
    </source>
</evidence>
<dbReference type="Proteomes" id="UP000324832">
    <property type="component" value="Unassembled WGS sequence"/>
</dbReference>
<dbReference type="Gene3D" id="3.30.70.3030">
    <property type="match status" value="1"/>
</dbReference>
<dbReference type="GO" id="GO:0034456">
    <property type="term" value="C:UTP-C complex"/>
    <property type="evidence" value="ECO:0007669"/>
    <property type="project" value="TreeGrafter"/>
</dbReference>
<keyword evidence="5" id="KW-0158">Chromosome</keyword>
<dbReference type="SUPFAM" id="SSF81631">
    <property type="entry name" value="PAP/OAS1 substrate-binding domain"/>
    <property type="match status" value="1"/>
</dbReference>
<dbReference type="PANTHER" id="PTHR17972">
    <property type="entry name" value="NUCLEOLAR RNA-ASSOCIATED PROTEIN"/>
    <property type="match status" value="1"/>
</dbReference>
<feature type="domain" description="Nrap protein" evidence="12">
    <location>
        <begin position="304"/>
        <end position="434"/>
    </location>
</feature>
<dbReference type="GO" id="GO:0006409">
    <property type="term" value="P:tRNA export from nucleus"/>
    <property type="evidence" value="ECO:0007669"/>
    <property type="project" value="TreeGrafter"/>
</dbReference>
<evidence type="ECO:0000256" key="3">
    <source>
        <dbReference type="ARBA" id="ARBA00006674"/>
    </source>
</evidence>
<evidence type="ECO:0000256" key="4">
    <source>
        <dbReference type="ARBA" id="ARBA00016437"/>
    </source>
</evidence>
<evidence type="ECO:0000313" key="17">
    <source>
        <dbReference type="EMBL" id="VVD05472.1"/>
    </source>
</evidence>
<keyword evidence="18" id="KW-1185">Reference proteome</keyword>
<feature type="domain" description="Nrap protein" evidence="16">
    <location>
        <begin position="976"/>
        <end position="1101"/>
    </location>
</feature>
<keyword evidence="7 10" id="KW-0539">Nucleus</keyword>
<dbReference type="PANTHER" id="PTHR17972:SF0">
    <property type="entry name" value="NUCLEOLAR PROTEIN 6"/>
    <property type="match status" value="1"/>
</dbReference>
<dbReference type="Pfam" id="PF17405">
    <property type="entry name" value="Nrap_D4"/>
    <property type="match status" value="1"/>
</dbReference>
<evidence type="ECO:0000259" key="11">
    <source>
        <dbReference type="Pfam" id="PF03813"/>
    </source>
</evidence>
<comment type="subunit">
    <text evidence="9">Part of the small subunit (SSU) processome, composed of more than 70 proteins and the RNA chaperone small nucleolar RNA (snoRNA) U3.</text>
</comment>
<dbReference type="GO" id="GO:0032040">
    <property type="term" value="C:small-subunit processome"/>
    <property type="evidence" value="ECO:0007669"/>
    <property type="project" value="TreeGrafter"/>
</dbReference>
<dbReference type="InterPro" id="IPR035367">
    <property type="entry name" value="Nrap_D2"/>
</dbReference>
<dbReference type="Pfam" id="PF17404">
    <property type="entry name" value="Nrap_D3"/>
    <property type="match status" value="1"/>
</dbReference>
<reference evidence="17 18" key="1">
    <citation type="submission" date="2017-07" db="EMBL/GenBank/DDBJ databases">
        <authorList>
            <person name="Talla V."/>
            <person name="Backstrom N."/>
        </authorList>
    </citation>
    <scope>NUCLEOTIDE SEQUENCE [LARGE SCALE GENOMIC DNA]</scope>
</reference>
<evidence type="ECO:0000256" key="10">
    <source>
        <dbReference type="RuleBase" id="RU364032"/>
    </source>
</evidence>
<feature type="domain" description="Nrap protein" evidence="14">
    <location>
        <begin position="629"/>
        <end position="822"/>
    </location>
</feature>
<evidence type="ECO:0000259" key="13">
    <source>
        <dbReference type="Pfam" id="PF17404"/>
    </source>
</evidence>
<comment type="function">
    <text evidence="8">Part of the small subunit (SSU) processome, first precursor of the small eukaryotic ribosomal subunit. During the assembly of the SSU processome in the nucleolus, many ribosome biogenesis factors, an RNA chaperone and ribosomal proteins associate with the nascent pre-rRNA and work in concert to generate RNA folding, modifications, rearrangements and cleavage as well as targeted degradation of pre-ribosomal RNA by the RNA exosome.</text>
</comment>
<sequence>MVKRDCKLSISENEAETNINENGKRRIDDPKKEGKKRIKNLYRQPTAKELNRLQETENLFNSNLFRLQIDEVLQEVKVKEKTDKRFIEWFTNLKTHLLTIADDEQEYILSEKTLAKHLKVKLPISPKLSKTKAIFKFFKFHDIDIVGSYALNNSINSKLIVDVLITVPACTYTKNDSINYRYHQKRAAYLAYIASHLRSSDLIEDLKYSYSDSISKPFLILKPSGKLGNSLSVKIDLCCEEDAYKLHRFSPSRNNLRDAWYFGGEDTSDVGTPTPYYNCSVLADLTAKLNHEFLTQTLKNCENLKQAIVLLKIWARQRGLRVNGYILSMLVSYLVQLKRINNIMSSYQIVRNVWIYLKTSDWDTNGVTLNKLEGSPQLEEFAGTFPVVFLDKTGFYNICWNMDKGTYNSLRRESSLAVDMLDNPKLNSFIPLFMVTLDPLMQFEYILRFKNLNTIKELVYQKVSKDNKLNYGIDDLSLIITSLHSLMSKGLQDRVHLILPLVEANFSWPVKMALDKAQHDFKEKLSFGFVMNPENALNLVDRGPPANLPEAEQFRLFWGDKSELRRFQDGSITEACVWSASSVAQRRTISSQIVDYLLNLKYGIAQSELCHVCDDLGSVTSLRGAGGVAGEELSLKVVQTFDTLRRDLRGLTQLPLDVTAVYGTSPVFSYCDPVPPAAATSAPDPTCWRRASTCLIKESNDRPVLPEYTPVNEAVIELSHSGKWPGEINAFRCLKAAFHLQIAERLNKQYGLVTQAYPQHLDVMKDGLVFRLRVFHPKEVTLMKRQVDGGVVKIRETQESEDFQWSSVELPRIRGALHALHQKYPSYGPAACLLKRWLSCQLLSPPHVPDSAAELLAAAVFLQPAPLQPPVTPTTAFLRILKMLVEKDWKNDVLVLDFNDELSCEDLFELEKSAKAEGGEECGLRIVTSLGRAGRGLCGRVLRRLVRVAAAALALVRDRVEGEGDVMGVFVPSYRGFDALIHVHGSLVPHQAERLDALPRVPRPREPCDVIPVVDLHPLRRYLHELRNAYGEWAVFFHDEYGGDVIAVLWDPRVHDTRELQVNSASALKPVMVDGEMKYRVNLDALLEDFRVMGEGLVRDVVVNC</sequence>
<evidence type="ECO:0000256" key="6">
    <source>
        <dbReference type="ARBA" id="ARBA00022884"/>
    </source>
</evidence>
<evidence type="ECO:0000259" key="12">
    <source>
        <dbReference type="Pfam" id="PF17403"/>
    </source>
</evidence>
<keyword evidence="6 10" id="KW-0694">RNA-binding</keyword>
<dbReference type="GO" id="GO:0005694">
    <property type="term" value="C:chromosome"/>
    <property type="evidence" value="ECO:0007669"/>
    <property type="project" value="UniProtKB-SubCell"/>
</dbReference>
<evidence type="ECO:0000256" key="7">
    <source>
        <dbReference type="ARBA" id="ARBA00023242"/>
    </source>
</evidence>
<evidence type="ECO:0000256" key="5">
    <source>
        <dbReference type="ARBA" id="ARBA00022454"/>
    </source>
</evidence>
<gene>
    <name evidence="17" type="ORF">LSINAPIS_LOCUS15003</name>
</gene>
<dbReference type="InterPro" id="IPR005554">
    <property type="entry name" value="NOL6/Upt22"/>
</dbReference>
<protein>
    <recommendedName>
        <fullName evidence="4 10">Nucleolar protein 6</fullName>
    </recommendedName>
</protein>
<evidence type="ECO:0000256" key="8">
    <source>
        <dbReference type="ARBA" id="ARBA00035000"/>
    </source>
</evidence>
<feature type="domain" description="Nrap protein" evidence="15">
    <location>
        <begin position="824"/>
        <end position="970"/>
    </location>
</feature>
<dbReference type="InterPro" id="IPR035368">
    <property type="entry name" value="Nrap_D3"/>
</dbReference>
<evidence type="ECO:0000313" key="18">
    <source>
        <dbReference type="Proteomes" id="UP000324832"/>
    </source>
</evidence>
<dbReference type="InterPro" id="IPR035082">
    <property type="entry name" value="Nrap_D1"/>
</dbReference>
<comment type="subcellular location">
    <subcellularLocation>
        <location evidence="1">Chromosome</location>
    </subcellularLocation>
    <subcellularLocation>
        <location evidence="2 10">Nucleus</location>
        <location evidence="2 10">Nucleolus</location>
    </subcellularLocation>
</comment>
<feature type="domain" description="Nrap protein" evidence="13">
    <location>
        <begin position="440"/>
        <end position="602"/>
    </location>
</feature>
<dbReference type="Gene3D" id="1.10.1410.10">
    <property type="match status" value="2"/>
</dbReference>
<dbReference type="Pfam" id="PF17406">
    <property type="entry name" value="Nrap_D5"/>
    <property type="match status" value="1"/>
</dbReference>
<dbReference type="EMBL" id="FZQP02006978">
    <property type="protein sequence ID" value="VVD05472.1"/>
    <property type="molecule type" value="Genomic_DNA"/>
</dbReference>
<dbReference type="GO" id="GO:0003723">
    <property type="term" value="F:RNA binding"/>
    <property type="evidence" value="ECO:0007669"/>
    <property type="project" value="UniProtKB-KW"/>
</dbReference>
<organism evidence="17 18">
    <name type="scientific">Leptidea sinapis</name>
    <dbReference type="NCBI Taxonomy" id="189913"/>
    <lineage>
        <taxon>Eukaryota</taxon>
        <taxon>Metazoa</taxon>
        <taxon>Ecdysozoa</taxon>
        <taxon>Arthropoda</taxon>
        <taxon>Hexapoda</taxon>
        <taxon>Insecta</taxon>
        <taxon>Pterygota</taxon>
        <taxon>Neoptera</taxon>
        <taxon>Endopterygota</taxon>
        <taxon>Lepidoptera</taxon>
        <taxon>Glossata</taxon>
        <taxon>Ditrysia</taxon>
        <taxon>Papilionoidea</taxon>
        <taxon>Pieridae</taxon>
        <taxon>Dismorphiinae</taxon>
        <taxon>Leptidea</taxon>
    </lineage>
</organism>
<dbReference type="InterPro" id="IPR035370">
    <property type="entry name" value="Nrap_D5"/>
</dbReference>
<dbReference type="GO" id="GO:0006364">
    <property type="term" value="P:rRNA processing"/>
    <property type="evidence" value="ECO:0007669"/>
    <property type="project" value="TreeGrafter"/>
</dbReference>
<dbReference type="GO" id="GO:0032545">
    <property type="term" value="C:CURI complex"/>
    <property type="evidence" value="ECO:0007669"/>
    <property type="project" value="TreeGrafter"/>
</dbReference>
<dbReference type="InterPro" id="IPR035369">
    <property type="entry name" value="Nrap_D4"/>
</dbReference>
<dbReference type="Pfam" id="PF17403">
    <property type="entry name" value="Nrap_D2"/>
    <property type="match status" value="1"/>
</dbReference>
<evidence type="ECO:0000256" key="2">
    <source>
        <dbReference type="ARBA" id="ARBA00004604"/>
    </source>
</evidence>
<feature type="domain" description="Nrap protein" evidence="11">
    <location>
        <begin position="161"/>
        <end position="299"/>
    </location>
</feature>
<evidence type="ECO:0000259" key="15">
    <source>
        <dbReference type="Pfam" id="PF17406"/>
    </source>
</evidence>
<dbReference type="AlphaFoldDB" id="A0A5E4R4L3"/>